<comment type="subcellular location">
    <subcellularLocation>
        <location evidence="7">Cytoplasm</location>
    </subcellularLocation>
</comment>
<dbReference type="GO" id="GO:0005737">
    <property type="term" value="C:cytoplasm"/>
    <property type="evidence" value="ECO:0007669"/>
    <property type="project" value="UniProtKB-SubCell"/>
</dbReference>
<feature type="binding site" evidence="7">
    <location>
        <position position="211"/>
    </location>
    <ligand>
        <name>substrate</name>
    </ligand>
</feature>
<reference evidence="10" key="1">
    <citation type="journal article" date="2020" name="mSystems">
        <title>Genome- and Community-Level Interaction Insights into Carbon Utilization and Element Cycling Functions of Hydrothermarchaeota in Hydrothermal Sediment.</title>
        <authorList>
            <person name="Zhou Z."/>
            <person name="Liu Y."/>
            <person name="Xu W."/>
            <person name="Pan J."/>
            <person name="Luo Z.H."/>
            <person name="Li M."/>
        </authorList>
    </citation>
    <scope>NUCLEOTIDE SEQUENCE [LARGE SCALE GENOMIC DNA]</scope>
    <source>
        <strain evidence="10">SpSt-972</strain>
    </source>
</reference>
<dbReference type="Gene3D" id="3.40.50.1820">
    <property type="entry name" value="alpha/beta hydrolase"/>
    <property type="match status" value="1"/>
</dbReference>
<dbReference type="GO" id="GO:0009092">
    <property type="term" value="P:homoserine metabolic process"/>
    <property type="evidence" value="ECO:0007669"/>
    <property type="project" value="TreeGrafter"/>
</dbReference>
<comment type="caution">
    <text evidence="10">The sequence shown here is derived from an EMBL/GenBank/DDBJ whole genome shotgun (WGS) entry which is preliminary data.</text>
</comment>
<feature type="active site" evidence="7 8">
    <location>
        <position position="306"/>
    </location>
</feature>
<comment type="catalytic activity">
    <reaction evidence="7">
        <text>L-homoserine + acetyl-CoA = O-acetyl-L-homoserine + CoA</text>
        <dbReference type="Rhea" id="RHEA:13701"/>
        <dbReference type="ChEBI" id="CHEBI:57287"/>
        <dbReference type="ChEBI" id="CHEBI:57288"/>
        <dbReference type="ChEBI" id="CHEBI:57476"/>
        <dbReference type="ChEBI" id="CHEBI:57716"/>
        <dbReference type="EC" id="2.3.1.31"/>
    </reaction>
</comment>
<evidence type="ECO:0000256" key="2">
    <source>
        <dbReference type="ARBA" id="ARBA00022490"/>
    </source>
</evidence>
<dbReference type="PIRSF" id="PIRSF000443">
    <property type="entry name" value="Homoser_Ac_trans"/>
    <property type="match status" value="1"/>
</dbReference>
<dbReference type="UniPathway" id="UPA00051">
    <property type="reaction ID" value="UER00074"/>
</dbReference>
<dbReference type="GO" id="GO:0009086">
    <property type="term" value="P:methionine biosynthetic process"/>
    <property type="evidence" value="ECO:0007669"/>
    <property type="project" value="UniProtKB-UniRule"/>
</dbReference>
<protein>
    <recommendedName>
        <fullName evidence="7">Homoserine O-acetyltransferase</fullName>
        <shortName evidence="7">HAT</shortName>
        <ecNumber evidence="7">2.3.1.31</ecNumber>
    </recommendedName>
    <alternativeName>
        <fullName evidence="7">Homoserine transacetylase</fullName>
        <shortName evidence="7">HTA</shortName>
    </alternativeName>
</protein>
<feature type="active site" evidence="7 8">
    <location>
        <position position="339"/>
    </location>
</feature>
<dbReference type="InterPro" id="IPR008220">
    <property type="entry name" value="HAT_MetX-like"/>
</dbReference>
<feature type="binding site" evidence="7">
    <location>
        <position position="340"/>
    </location>
    <ligand>
        <name>substrate</name>
    </ligand>
</feature>
<keyword evidence="2 7" id="KW-0963">Cytoplasm</keyword>
<comment type="function">
    <text evidence="7">Transfers an acetyl group from acetyl-CoA to L-homoserine, forming acetyl-L-homoserine.</text>
</comment>
<feature type="domain" description="AB hydrolase-1" evidence="9">
    <location>
        <begin position="39"/>
        <end position="344"/>
    </location>
</feature>
<dbReference type="EC" id="2.3.1.31" evidence="7"/>
<sequence length="360" mass="40748">MEKIFIIDKPLDLECKKTLYPPIYIAYETYGMLNTDKTNAILVCHALTGSACAYSDNTDKKGWWNILIGPNKALDTNKYFIICSNVLGSCYGSSGPSSINPKTNKPYALDFPFVTIKDMVEAQKLLVEHLGIEKLLCAIGGSMGGMQVLQWAKSYPYMVKSVVAIATTHRHNAVQIAFNEVARQAVINDPEWNNGNYYSQGFPKYGLAVARMVGHITYLSQNSMQKKFGRNLVSDKMGFNFSVNFQVENYLHYKGEQFTQRFDANSFLYLTKAIDYFDLQQDYPTLEDAMVCAKDVKFLILSFSSDWLYPKEQSKYLANALESIGANVSYRNINYGYGHDSFLLESAEQNFIIGSFLRFV</sequence>
<dbReference type="NCBIfam" id="NF001209">
    <property type="entry name" value="PRK00175.1"/>
    <property type="match status" value="1"/>
</dbReference>
<gene>
    <name evidence="7" type="primary">metXA</name>
    <name evidence="10" type="ORF">ENX80_00605</name>
</gene>
<evidence type="ECO:0000256" key="1">
    <source>
        <dbReference type="ARBA" id="ARBA00011738"/>
    </source>
</evidence>
<dbReference type="Pfam" id="PF00561">
    <property type="entry name" value="Abhydrolase_1"/>
    <property type="match status" value="1"/>
</dbReference>
<dbReference type="EMBL" id="DTPL01000037">
    <property type="protein sequence ID" value="HGA37307.1"/>
    <property type="molecule type" value="Genomic_DNA"/>
</dbReference>
<comment type="similarity">
    <text evidence="7">Belongs to the AB hydrolase superfamily. MetX family.</text>
</comment>
<dbReference type="FunFam" id="1.10.1740.110:FF:000001">
    <property type="entry name" value="Homoserine O-acetyltransferase"/>
    <property type="match status" value="1"/>
</dbReference>
<evidence type="ECO:0000256" key="6">
    <source>
        <dbReference type="ARBA" id="ARBA00023315"/>
    </source>
</evidence>
<dbReference type="GO" id="GO:0004414">
    <property type="term" value="F:homoserine O-acetyltransferase activity"/>
    <property type="evidence" value="ECO:0007669"/>
    <property type="project" value="UniProtKB-UniRule"/>
</dbReference>
<accession>A0A832AU69</accession>
<evidence type="ECO:0000256" key="7">
    <source>
        <dbReference type="HAMAP-Rule" id="MF_00296"/>
    </source>
</evidence>
<keyword evidence="4 7" id="KW-0808">Transferase</keyword>
<comment type="subunit">
    <text evidence="1 7">Homodimer.</text>
</comment>
<comment type="pathway">
    <text evidence="7">Amino-acid biosynthesis; L-methionine biosynthesis via de novo pathway; O-acetyl-L-homoserine from L-homoserine: step 1/1.</text>
</comment>
<evidence type="ECO:0000256" key="4">
    <source>
        <dbReference type="ARBA" id="ARBA00022679"/>
    </source>
</evidence>
<dbReference type="AlphaFoldDB" id="A0A832AU69"/>
<dbReference type="NCBIfam" id="TIGR01392">
    <property type="entry name" value="homoserO_Ac_trn"/>
    <property type="match status" value="1"/>
</dbReference>
<keyword evidence="6 7" id="KW-0012">Acyltransferase</keyword>
<dbReference type="SUPFAM" id="SSF53474">
    <property type="entry name" value="alpha/beta-Hydrolases"/>
    <property type="match status" value="1"/>
</dbReference>
<keyword evidence="5 7" id="KW-0486">Methionine biosynthesis</keyword>
<feature type="active site" description="Nucleophile" evidence="7 8">
    <location>
        <position position="142"/>
    </location>
</feature>
<dbReference type="InterPro" id="IPR000073">
    <property type="entry name" value="AB_hydrolase_1"/>
</dbReference>
<name>A0A832AU69_DESAE</name>
<evidence type="ECO:0000256" key="8">
    <source>
        <dbReference type="PIRSR" id="PIRSR000443-1"/>
    </source>
</evidence>
<dbReference type="Gene3D" id="1.10.1740.110">
    <property type="match status" value="1"/>
</dbReference>
<dbReference type="InterPro" id="IPR029058">
    <property type="entry name" value="AB_hydrolase_fold"/>
</dbReference>
<comment type="caution">
    <text evidence="7">Lacks conserved residue(s) required for the propagation of feature annotation.</text>
</comment>
<evidence type="ECO:0000256" key="5">
    <source>
        <dbReference type="ARBA" id="ARBA00023167"/>
    </source>
</evidence>
<organism evidence="10">
    <name type="scientific">Desulfurella acetivorans</name>
    <dbReference type="NCBI Taxonomy" id="33002"/>
    <lineage>
        <taxon>Bacteria</taxon>
        <taxon>Pseudomonadati</taxon>
        <taxon>Campylobacterota</taxon>
        <taxon>Desulfurellia</taxon>
        <taxon>Desulfurellales</taxon>
        <taxon>Desulfurellaceae</taxon>
        <taxon>Desulfurella</taxon>
    </lineage>
</organism>
<evidence type="ECO:0000259" key="9">
    <source>
        <dbReference type="Pfam" id="PF00561"/>
    </source>
</evidence>
<keyword evidence="3 7" id="KW-0028">Amino-acid biosynthesis</keyword>
<dbReference type="HAMAP" id="MF_00296">
    <property type="entry name" value="MetX_acyltransf"/>
    <property type="match status" value="1"/>
</dbReference>
<evidence type="ECO:0000313" key="10">
    <source>
        <dbReference type="EMBL" id="HGA37307.1"/>
    </source>
</evidence>
<dbReference type="PANTHER" id="PTHR32268">
    <property type="entry name" value="HOMOSERINE O-ACETYLTRANSFERASE"/>
    <property type="match status" value="1"/>
</dbReference>
<proteinExistence type="inferred from homology"/>
<dbReference type="PANTHER" id="PTHR32268:SF11">
    <property type="entry name" value="HOMOSERINE O-ACETYLTRANSFERASE"/>
    <property type="match status" value="1"/>
</dbReference>
<evidence type="ECO:0000256" key="3">
    <source>
        <dbReference type="ARBA" id="ARBA00022605"/>
    </source>
</evidence>